<dbReference type="InParanoid" id="A0A067LUH2"/>
<evidence type="ECO:0000313" key="3">
    <source>
        <dbReference type="Proteomes" id="UP000027195"/>
    </source>
</evidence>
<gene>
    <name evidence="2" type="ORF">BOTBODRAFT_122172</name>
</gene>
<dbReference type="InterPro" id="IPR058913">
    <property type="entry name" value="Integrase_dom_put"/>
</dbReference>
<feature type="domain" description="Integrase core" evidence="1">
    <location>
        <begin position="1"/>
        <end position="92"/>
    </location>
</feature>
<keyword evidence="3" id="KW-1185">Reference proteome</keyword>
<dbReference type="HOGENOM" id="CLU_111205_0_0_1"/>
<feature type="non-terminal residue" evidence="2">
    <location>
        <position position="1"/>
    </location>
</feature>
<dbReference type="AlphaFoldDB" id="A0A067LUH2"/>
<proteinExistence type="predicted"/>
<name>A0A067LUH2_BOTB1</name>
<reference evidence="3" key="1">
    <citation type="journal article" date="2014" name="Proc. Natl. Acad. Sci. U.S.A.">
        <title>Extensive sampling of basidiomycete genomes demonstrates inadequacy of the white-rot/brown-rot paradigm for wood decay fungi.</title>
        <authorList>
            <person name="Riley R."/>
            <person name="Salamov A.A."/>
            <person name="Brown D.W."/>
            <person name="Nagy L.G."/>
            <person name="Floudas D."/>
            <person name="Held B.W."/>
            <person name="Levasseur A."/>
            <person name="Lombard V."/>
            <person name="Morin E."/>
            <person name="Otillar R."/>
            <person name="Lindquist E.A."/>
            <person name="Sun H."/>
            <person name="LaButti K.M."/>
            <person name="Schmutz J."/>
            <person name="Jabbour D."/>
            <person name="Luo H."/>
            <person name="Baker S.E."/>
            <person name="Pisabarro A.G."/>
            <person name="Walton J.D."/>
            <person name="Blanchette R.A."/>
            <person name="Henrissat B."/>
            <person name="Martin F."/>
            <person name="Cullen D."/>
            <person name="Hibbett D.S."/>
            <person name="Grigoriev I.V."/>
        </authorList>
    </citation>
    <scope>NUCLEOTIDE SEQUENCE [LARGE SCALE GENOMIC DNA]</scope>
    <source>
        <strain evidence="3">FD-172 SS1</strain>
    </source>
</reference>
<evidence type="ECO:0000313" key="2">
    <source>
        <dbReference type="EMBL" id="KDQ05870.1"/>
    </source>
</evidence>
<dbReference type="EMBL" id="KL198177">
    <property type="protein sequence ID" value="KDQ05870.1"/>
    <property type="molecule type" value="Genomic_DNA"/>
</dbReference>
<dbReference type="PANTHER" id="PTHR46791">
    <property type="entry name" value="EXPRESSED PROTEIN"/>
    <property type="match status" value="1"/>
</dbReference>
<dbReference type="Pfam" id="PF24764">
    <property type="entry name" value="rva_4"/>
    <property type="match status" value="1"/>
</dbReference>
<sequence>RSVHNTRAERLWVELTQAVGATWKDLFETLEASFGLDQAADAHIWLLHHLFLSVINAHVLEFQAAWNSHVLEIDGGRYRSPRDLWWFGQLERGARGLNVYSPPDDDLQPEDLEGYGIDWEAMGHPATMRHFHQHNPHLAADDENPFRTGDQMPYVDVPEVACPLTLQEVRYLDDHLHHFPNTIHSTKEERIQLWVTALRLAGDIFANR</sequence>
<evidence type="ECO:0000259" key="1">
    <source>
        <dbReference type="Pfam" id="PF24764"/>
    </source>
</evidence>
<protein>
    <recommendedName>
        <fullName evidence="1">Integrase core domain-containing protein</fullName>
    </recommendedName>
</protein>
<organism evidence="2 3">
    <name type="scientific">Botryobasidium botryosum (strain FD-172 SS1)</name>
    <dbReference type="NCBI Taxonomy" id="930990"/>
    <lineage>
        <taxon>Eukaryota</taxon>
        <taxon>Fungi</taxon>
        <taxon>Dikarya</taxon>
        <taxon>Basidiomycota</taxon>
        <taxon>Agaricomycotina</taxon>
        <taxon>Agaricomycetes</taxon>
        <taxon>Cantharellales</taxon>
        <taxon>Botryobasidiaceae</taxon>
        <taxon>Botryobasidium</taxon>
    </lineage>
</organism>
<dbReference type="OrthoDB" id="3353107at2759"/>
<dbReference type="Proteomes" id="UP000027195">
    <property type="component" value="Unassembled WGS sequence"/>
</dbReference>
<accession>A0A067LUH2</accession>